<dbReference type="InterPro" id="IPR038071">
    <property type="entry name" value="UROD/MetE-like_sf"/>
</dbReference>
<dbReference type="EMBL" id="BSPB01000011">
    <property type="protein sequence ID" value="GLS14422.1"/>
    <property type="molecule type" value="Genomic_DNA"/>
</dbReference>
<dbReference type="SUPFAM" id="SSF51726">
    <property type="entry name" value="UROD/MetE-like"/>
    <property type="match status" value="1"/>
</dbReference>
<dbReference type="Proteomes" id="UP001156903">
    <property type="component" value="Unassembled WGS sequence"/>
</dbReference>
<protein>
    <recommendedName>
        <fullName evidence="3">Uroporphyrinogen decarboxylase (URO-D) domain-containing protein</fullName>
    </recommendedName>
</protein>
<keyword evidence="2" id="KW-1185">Reference proteome</keyword>
<organism evidence="1 2">
    <name type="scientific">Hydrogenophaga electricum</name>
    <dbReference type="NCBI Taxonomy" id="1230953"/>
    <lineage>
        <taxon>Bacteria</taxon>
        <taxon>Pseudomonadati</taxon>
        <taxon>Pseudomonadota</taxon>
        <taxon>Betaproteobacteria</taxon>
        <taxon>Burkholderiales</taxon>
        <taxon>Comamonadaceae</taxon>
        <taxon>Hydrogenophaga</taxon>
    </lineage>
</organism>
<name>A0ABQ6C3E8_9BURK</name>
<evidence type="ECO:0000313" key="1">
    <source>
        <dbReference type="EMBL" id="GLS14422.1"/>
    </source>
</evidence>
<sequence>MWRQRMQDLSRGVGRPHPPLLAPLLFGVAAQIEAIDPELMARDGTRLRKNVAELRRMLGTDAVFCSAPHGSLATALGAPDSGDCADRLAADARVQASLEAVRQWQADASEPVVIAAFQGPSTLAAALRQAQPGLDAEALYEHLGRGLAVLVRLFAETGVHGVQFHEAAAPPPGEVDCWKDALGTAGNVARFHRVAPVLVVQDPGFKSWPAQMVACPGATQRSAALMRPHGQALSGDPQHWPEALATGPLEKLVTTTEEVPPAHELPGLVQRLARLKGA</sequence>
<evidence type="ECO:0000313" key="2">
    <source>
        <dbReference type="Proteomes" id="UP001156903"/>
    </source>
</evidence>
<evidence type="ECO:0008006" key="3">
    <source>
        <dbReference type="Google" id="ProtNLM"/>
    </source>
</evidence>
<gene>
    <name evidence="1" type="ORF">GCM10007935_18530</name>
</gene>
<comment type="caution">
    <text evidence="1">The sequence shown here is derived from an EMBL/GenBank/DDBJ whole genome shotgun (WGS) entry which is preliminary data.</text>
</comment>
<accession>A0ABQ6C3E8</accession>
<proteinExistence type="predicted"/>
<reference evidence="2" key="1">
    <citation type="journal article" date="2019" name="Int. J. Syst. Evol. Microbiol.">
        <title>The Global Catalogue of Microorganisms (GCM) 10K type strain sequencing project: providing services to taxonomists for standard genome sequencing and annotation.</title>
        <authorList>
            <consortium name="The Broad Institute Genomics Platform"/>
            <consortium name="The Broad Institute Genome Sequencing Center for Infectious Disease"/>
            <person name="Wu L."/>
            <person name="Ma J."/>
        </authorList>
    </citation>
    <scope>NUCLEOTIDE SEQUENCE [LARGE SCALE GENOMIC DNA]</scope>
    <source>
        <strain evidence="2">NBRC 109341</strain>
    </source>
</reference>